<keyword evidence="3" id="KW-1185">Reference proteome</keyword>
<name>A0A9X7YQC9_9GAMM</name>
<feature type="signal peptide" evidence="1">
    <location>
        <begin position="1"/>
        <end position="15"/>
    </location>
</feature>
<feature type="chain" id="PRO_5040954962" evidence="1">
    <location>
        <begin position="16"/>
        <end position="85"/>
    </location>
</feature>
<proteinExistence type="predicted"/>
<dbReference type="Gene3D" id="2.20.130.30">
    <property type="entry name" value="Protein of unknown function DUF2782"/>
    <property type="match status" value="1"/>
</dbReference>
<dbReference type="InterPro" id="IPR021357">
    <property type="entry name" value="DUF2782"/>
</dbReference>
<reference evidence="2 3" key="1">
    <citation type="submission" date="2019-11" db="EMBL/GenBank/DDBJ databases">
        <title>Venatorbacter sp. nov. a predator of Campylobacter and other Gram-negative bacteria.</title>
        <authorList>
            <person name="Saeedi A."/>
            <person name="Cummings N.J."/>
            <person name="Connerton I.F."/>
            <person name="Connerton P.L."/>
        </authorList>
    </citation>
    <scope>NUCLEOTIDE SEQUENCE [LARGE SCALE GENOMIC DNA]</scope>
    <source>
        <strain evidence="2">XL5</strain>
    </source>
</reference>
<dbReference type="KEGG" id="vcw:GJQ55_12785"/>
<dbReference type="EMBL" id="CP046056">
    <property type="protein sequence ID" value="QQD25514.1"/>
    <property type="molecule type" value="Genomic_DNA"/>
</dbReference>
<keyword evidence="1" id="KW-0732">Signal</keyword>
<dbReference type="Proteomes" id="UP000596074">
    <property type="component" value="Chromosome"/>
</dbReference>
<evidence type="ECO:0000313" key="2">
    <source>
        <dbReference type="EMBL" id="QQD25514.1"/>
    </source>
</evidence>
<sequence length="85" mass="9833">MLLLPSLLWSASVFAANPADETVIIRNDGDNTYYEYRVNGEITEIKVVPKKGPAYYLVPSAQEDGEFVRKDQPEMRVPKWVIFRW</sequence>
<dbReference type="AlphaFoldDB" id="A0A9X7YQC9"/>
<evidence type="ECO:0000256" key="1">
    <source>
        <dbReference type="SAM" id="SignalP"/>
    </source>
</evidence>
<protein>
    <submittedName>
        <fullName evidence="2">DUF2782 domain-containing protein</fullName>
    </submittedName>
</protein>
<evidence type="ECO:0000313" key="3">
    <source>
        <dbReference type="Proteomes" id="UP000596074"/>
    </source>
</evidence>
<gene>
    <name evidence="2" type="ORF">GJQ55_12785</name>
</gene>
<organism evidence="2 3">
    <name type="scientific">Venatoribacter cucullus</name>
    <dbReference type="NCBI Taxonomy" id="2661630"/>
    <lineage>
        <taxon>Bacteria</taxon>
        <taxon>Pseudomonadati</taxon>
        <taxon>Pseudomonadota</taxon>
        <taxon>Gammaproteobacteria</taxon>
        <taxon>Oceanospirillales</taxon>
        <taxon>Oceanospirillaceae</taxon>
        <taxon>Venatoribacter</taxon>
    </lineage>
</organism>
<dbReference type="Pfam" id="PF11191">
    <property type="entry name" value="DUF2782"/>
    <property type="match status" value="1"/>
</dbReference>
<accession>A0A9X7YQC9</accession>